<dbReference type="Proteomes" id="UP000292957">
    <property type="component" value="Unassembled WGS sequence"/>
</dbReference>
<feature type="region of interest" description="Disordered" evidence="1">
    <location>
        <begin position="52"/>
        <end position="76"/>
    </location>
</feature>
<organism evidence="2">
    <name type="scientific">Dichomitus squalens</name>
    <dbReference type="NCBI Taxonomy" id="114155"/>
    <lineage>
        <taxon>Eukaryota</taxon>
        <taxon>Fungi</taxon>
        <taxon>Dikarya</taxon>
        <taxon>Basidiomycota</taxon>
        <taxon>Agaricomycotina</taxon>
        <taxon>Agaricomycetes</taxon>
        <taxon>Polyporales</taxon>
        <taxon>Polyporaceae</taxon>
        <taxon>Dichomitus</taxon>
    </lineage>
</organism>
<gene>
    <name evidence="2" type="ORF">BD311DRAFT_837200</name>
</gene>
<feature type="compositionally biased region" description="Acidic residues" evidence="1">
    <location>
        <begin position="102"/>
        <end position="111"/>
    </location>
</feature>
<protein>
    <submittedName>
        <fullName evidence="2">Uncharacterized protein</fullName>
    </submittedName>
</protein>
<accession>A0A4Q9MS89</accession>
<evidence type="ECO:0000313" key="2">
    <source>
        <dbReference type="EMBL" id="TBU29046.1"/>
    </source>
</evidence>
<evidence type="ECO:0000256" key="1">
    <source>
        <dbReference type="SAM" id="MobiDB-lite"/>
    </source>
</evidence>
<dbReference type="AlphaFoldDB" id="A0A4Q9MS89"/>
<feature type="compositionally biased region" description="Low complexity" evidence="1">
    <location>
        <begin position="164"/>
        <end position="180"/>
    </location>
</feature>
<proteinExistence type="predicted"/>
<feature type="region of interest" description="Disordered" evidence="1">
    <location>
        <begin position="149"/>
        <end position="180"/>
    </location>
</feature>
<feature type="region of interest" description="Disordered" evidence="1">
    <location>
        <begin position="92"/>
        <end position="111"/>
    </location>
</feature>
<name>A0A4Q9MS89_9APHY</name>
<feature type="compositionally biased region" description="Acidic residues" evidence="1">
    <location>
        <begin position="149"/>
        <end position="163"/>
    </location>
</feature>
<dbReference type="OrthoDB" id="2762959at2759"/>
<reference evidence="2" key="1">
    <citation type="submission" date="2019-01" db="EMBL/GenBank/DDBJ databases">
        <title>Draft genome sequences of three monokaryotic isolates of the white-rot basidiomycete fungus Dichomitus squalens.</title>
        <authorList>
            <consortium name="DOE Joint Genome Institute"/>
            <person name="Lopez S.C."/>
            <person name="Andreopoulos B."/>
            <person name="Pangilinan J."/>
            <person name="Lipzen A."/>
            <person name="Riley R."/>
            <person name="Ahrendt S."/>
            <person name="Ng V."/>
            <person name="Barry K."/>
            <person name="Daum C."/>
            <person name="Grigoriev I.V."/>
            <person name="Hilden K.S."/>
            <person name="Makela M.R."/>
            <person name="de Vries R.P."/>
        </authorList>
    </citation>
    <scope>NUCLEOTIDE SEQUENCE [LARGE SCALE GENOMIC DNA]</scope>
    <source>
        <strain evidence="2">OM18370.1</strain>
    </source>
</reference>
<dbReference type="EMBL" id="ML143416">
    <property type="protein sequence ID" value="TBU29046.1"/>
    <property type="molecule type" value="Genomic_DNA"/>
</dbReference>
<sequence>MSYSYRKSNVAGGSWSTPFNTPFFIRYGESSIKVPMVKLLLEYEIWEKLRGPSNSDQGPRAPSEASFADDPFASSGPIDWAEEVEQELFFDDGASDSKDSEPVAEEFDDSDDDEVLMIVPIEDLRFSGRGPAYALYTILEVDEVVDDQCEAQETESDDADDTDSTSTISTDSAYSTDSTTSTDFDLSAFRLDNINSADSGSSVDTVRVEDPGSVSGNLFHGAIQHLSVMALLKLDAYIRFIQIAAQISLNRFPFWLNSPFNRDRGLF</sequence>